<dbReference type="RefSeq" id="XP_002951854.1">
    <property type="nucleotide sequence ID" value="XM_002951808.1"/>
</dbReference>
<dbReference type="EMBL" id="GL378347">
    <property type="protein sequence ID" value="EFJ46959.1"/>
    <property type="molecule type" value="Genomic_DNA"/>
</dbReference>
<dbReference type="KEGG" id="vcn:VOLCADRAFT_105271"/>
<evidence type="ECO:0000313" key="4">
    <source>
        <dbReference type="Proteomes" id="UP000001058"/>
    </source>
</evidence>
<evidence type="ECO:0000313" key="3">
    <source>
        <dbReference type="EMBL" id="EFJ46959.1"/>
    </source>
</evidence>
<evidence type="ECO:0000256" key="1">
    <source>
        <dbReference type="SAM" id="Coils"/>
    </source>
</evidence>
<keyword evidence="1" id="KW-0175">Coiled coil</keyword>
<feature type="compositionally biased region" description="Basic and acidic residues" evidence="2">
    <location>
        <begin position="375"/>
        <end position="384"/>
    </location>
</feature>
<feature type="coiled-coil region" evidence="1">
    <location>
        <begin position="122"/>
        <end position="152"/>
    </location>
</feature>
<dbReference type="eggNOG" id="ENOG502SYEG">
    <property type="taxonomic scope" value="Eukaryota"/>
</dbReference>
<dbReference type="Proteomes" id="UP000001058">
    <property type="component" value="Unassembled WGS sequence"/>
</dbReference>
<accession>D8TZP4</accession>
<feature type="compositionally biased region" description="Basic and acidic residues" evidence="2">
    <location>
        <begin position="348"/>
        <end position="360"/>
    </location>
</feature>
<gene>
    <name evidence="3" type="ORF">VOLCADRAFT_105271</name>
</gene>
<dbReference type="GeneID" id="9616030"/>
<feature type="region of interest" description="Disordered" evidence="2">
    <location>
        <begin position="346"/>
        <end position="384"/>
    </location>
</feature>
<reference evidence="3 4" key="1">
    <citation type="journal article" date="2010" name="Science">
        <title>Genomic analysis of organismal complexity in the multicellular green alga Volvox carteri.</title>
        <authorList>
            <person name="Prochnik S.E."/>
            <person name="Umen J."/>
            <person name="Nedelcu A.M."/>
            <person name="Hallmann A."/>
            <person name="Miller S.M."/>
            <person name="Nishii I."/>
            <person name="Ferris P."/>
            <person name="Kuo A."/>
            <person name="Mitros T."/>
            <person name="Fritz-Laylin L.K."/>
            <person name="Hellsten U."/>
            <person name="Chapman J."/>
            <person name="Simakov O."/>
            <person name="Rensing S.A."/>
            <person name="Terry A."/>
            <person name="Pangilinan J."/>
            <person name="Kapitonov V."/>
            <person name="Jurka J."/>
            <person name="Salamov A."/>
            <person name="Shapiro H."/>
            <person name="Schmutz J."/>
            <person name="Grimwood J."/>
            <person name="Lindquist E."/>
            <person name="Lucas S."/>
            <person name="Grigoriev I.V."/>
            <person name="Schmitt R."/>
            <person name="Kirk D."/>
            <person name="Rokhsar D.S."/>
        </authorList>
    </citation>
    <scope>NUCLEOTIDE SEQUENCE [LARGE SCALE GENOMIC DNA]</scope>
    <source>
        <strain evidence="4">f. Nagariensis / Eve</strain>
    </source>
</reference>
<feature type="coiled-coil region" evidence="1">
    <location>
        <begin position="239"/>
        <end position="273"/>
    </location>
</feature>
<dbReference type="InParanoid" id="D8TZP4"/>
<sequence length="384" mass="42503">MPTSDLREMPTSGEQIGKLLAIKAKEESKGRRREFPTRLSSATQRVTTRQHRAALEALNRTSQLTAPGEVRSVFIPTAEQLPVCAAAAERRANVGGSEWALIDTLDVALFMKEKEVQQRLAREAQARQKAALDKQMEQLTQIKAASEQLKLAERDEVNASMLLHQAQTRQRLDSQRVAALQEKSEREKTLAEARAAKDAAMAAKRREEQQQSAAVVAALEAERQAAYLAALDAREAAARTMVENEVMLAKRRAAELEQKRQDAETSRRMAEMMLAQERARDGQAEAIQAAVMARANRAGTKAMDDKRALLERQAQAESQSAADKADALRAMQLSRDRAILTKRIVGSQRDEAQIKSKAARETTAGTQQRLFGAPTRRDLCPLVS</sequence>
<dbReference type="AlphaFoldDB" id="D8TZP4"/>
<keyword evidence="4" id="KW-1185">Reference proteome</keyword>
<evidence type="ECO:0000256" key="2">
    <source>
        <dbReference type="SAM" id="MobiDB-lite"/>
    </source>
</evidence>
<dbReference type="OrthoDB" id="550496at2759"/>
<dbReference type="STRING" id="3068.D8TZP4"/>
<name>D8TZP4_VOLCA</name>
<proteinExistence type="predicted"/>
<protein>
    <submittedName>
        <fullName evidence="3">Uncharacterized protein</fullName>
    </submittedName>
</protein>
<organism evidence="4">
    <name type="scientific">Volvox carteri f. nagariensis</name>
    <dbReference type="NCBI Taxonomy" id="3068"/>
    <lineage>
        <taxon>Eukaryota</taxon>
        <taxon>Viridiplantae</taxon>
        <taxon>Chlorophyta</taxon>
        <taxon>core chlorophytes</taxon>
        <taxon>Chlorophyceae</taxon>
        <taxon>CS clade</taxon>
        <taxon>Chlamydomonadales</taxon>
        <taxon>Volvocaceae</taxon>
        <taxon>Volvox</taxon>
    </lineage>
</organism>